<feature type="coiled-coil region" evidence="1">
    <location>
        <begin position="377"/>
        <end position="408"/>
    </location>
</feature>
<dbReference type="PANTHER" id="PTHR30461:SF23">
    <property type="entry name" value="DNA RECOMBINASE-RELATED"/>
    <property type="match status" value="1"/>
</dbReference>
<dbReference type="Gene3D" id="3.40.50.1390">
    <property type="entry name" value="Resolvase, N-terminal catalytic domain"/>
    <property type="match status" value="1"/>
</dbReference>
<dbReference type="PROSITE" id="PS51736">
    <property type="entry name" value="RECOMBINASES_3"/>
    <property type="match status" value="1"/>
</dbReference>
<keyword evidence="1" id="KW-0175">Coiled coil</keyword>
<dbReference type="InterPro" id="IPR038109">
    <property type="entry name" value="DNA_bind_recomb_sf"/>
</dbReference>
<sequence>MRTDFKKEPKTVRCAIYTRKSTSEGLDQDFNTLDAQRMSGSNFIASQIGQGWLELEERYDDGGYTGGNMERPALKRLLADVNAGKIDCVVVYKVDRLSRSLLDFSRIMEQLDGAGCSFVSTTQHFNTTSSMGRLTLNILLSFAQFEREIISERTRDKMAAARRQGKYVGGRPLLGYDLDRDSKRLIVNESEAAIVRQIFDLYLEKRGLVTTVQEIRSRGWRTKRWTTKTGKTIGDAAFCKSRLHCVLTNRIYLGQVCYNDEIYDGEHDGIVSEAVFMEVQKMLKKNRIASGDINHERRKGTLAGLLRCAACDSAMSIATSGRGRGKPSYRYYVCGKAAKRGRKTCPRATLPADDIEKFVVQQLQLLRVDETLLNSICNQARAKMAKKQNDLENERRAIVAEVARLERTISVLSMPDDNGDSNGTRLDSLASCNEQLTRRQQRLMQIDTELLKAGRTLPSRVEILKSARDLETLWEKMTTGERSRFMQLLIERIDHDPQGGNVAITLTDTGREFLSNELSVTEDDQ</sequence>
<dbReference type="SMART" id="SM00857">
    <property type="entry name" value="Resolvase"/>
    <property type="match status" value="1"/>
</dbReference>
<evidence type="ECO:0000259" key="2">
    <source>
        <dbReference type="PROSITE" id="PS51736"/>
    </source>
</evidence>
<gene>
    <name evidence="4" type="primary">hin_4</name>
    <name evidence="4" type="ORF">TBK1r_45210</name>
</gene>
<protein>
    <submittedName>
        <fullName evidence="4">DNA-invertase hin</fullName>
    </submittedName>
</protein>
<organism evidence="4 5">
    <name type="scientific">Stieleria magnilauensis</name>
    <dbReference type="NCBI Taxonomy" id="2527963"/>
    <lineage>
        <taxon>Bacteria</taxon>
        <taxon>Pseudomonadati</taxon>
        <taxon>Planctomycetota</taxon>
        <taxon>Planctomycetia</taxon>
        <taxon>Pirellulales</taxon>
        <taxon>Pirellulaceae</taxon>
        <taxon>Stieleria</taxon>
    </lineage>
</organism>
<reference evidence="4 5" key="1">
    <citation type="submission" date="2019-02" db="EMBL/GenBank/DDBJ databases">
        <title>Deep-cultivation of Planctomycetes and their phenomic and genomic characterization uncovers novel biology.</title>
        <authorList>
            <person name="Wiegand S."/>
            <person name="Jogler M."/>
            <person name="Boedeker C."/>
            <person name="Pinto D."/>
            <person name="Vollmers J."/>
            <person name="Rivas-Marin E."/>
            <person name="Kohn T."/>
            <person name="Peeters S.H."/>
            <person name="Heuer A."/>
            <person name="Rast P."/>
            <person name="Oberbeckmann S."/>
            <person name="Bunk B."/>
            <person name="Jeske O."/>
            <person name="Meyerdierks A."/>
            <person name="Storesund J.E."/>
            <person name="Kallscheuer N."/>
            <person name="Luecker S."/>
            <person name="Lage O.M."/>
            <person name="Pohl T."/>
            <person name="Merkel B.J."/>
            <person name="Hornburger P."/>
            <person name="Mueller R.-W."/>
            <person name="Bruemmer F."/>
            <person name="Labrenz M."/>
            <person name="Spormann A.M."/>
            <person name="Op den Camp H."/>
            <person name="Overmann J."/>
            <person name="Amann R."/>
            <person name="Jetten M.S.M."/>
            <person name="Mascher T."/>
            <person name="Medema M.H."/>
            <person name="Devos D.P."/>
            <person name="Kaster A.-K."/>
            <person name="Ovreas L."/>
            <person name="Rohde M."/>
            <person name="Galperin M.Y."/>
            <person name="Jogler C."/>
        </authorList>
    </citation>
    <scope>NUCLEOTIDE SEQUENCE [LARGE SCALE GENOMIC DNA]</scope>
    <source>
        <strain evidence="4 5">TBK1r</strain>
    </source>
</reference>
<dbReference type="InterPro" id="IPR011109">
    <property type="entry name" value="DNA_bind_recombinase_dom"/>
</dbReference>
<dbReference type="SUPFAM" id="SSF53041">
    <property type="entry name" value="Resolvase-like"/>
    <property type="match status" value="1"/>
</dbReference>
<feature type="domain" description="Recombinase" evidence="3">
    <location>
        <begin position="173"/>
        <end position="289"/>
    </location>
</feature>
<dbReference type="Pfam" id="PF13408">
    <property type="entry name" value="Zn_ribbon_recom"/>
    <property type="match status" value="1"/>
</dbReference>
<dbReference type="Proteomes" id="UP000318081">
    <property type="component" value="Chromosome"/>
</dbReference>
<accession>A0ABX5XU16</accession>
<evidence type="ECO:0000259" key="3">
    <source>
        <dbReference type="PROSITE" id="PS51737"/>
    </source>
</evidence>
<dbReference type="Pfam" id="PF07508">
    <property type="entry name" value="Recombinase"/>
    <property type="match status" value="1"/>
</dbReference>
<dbReference type="PANTHER" id="PTHR30461">
    <property type="entry name" value="DNA-INVERTASE FROM LAMBDOID PROPHAGE"/>
    <property type="match status" value="1"/>
</dbReference>
<evidence type="ECO:0000313" key="4">
    <source>
        <dbReference type="EMBL" id="QDV85507.1"/>
    </source>
</evidence>
<keyword evidence="5" id="KW-1185">Reference proteome</keyword>
<dbReference type="CDD" id="cd03768">
    <property type="entry name" value="SR_ResInv"/>
    <property type="match status" value="1"/>
</dbReference>
<dbReference type="Pfam" id="PF00239">
    <property type="entry name" value="Resolvase"/>
    <property type="match status" value="1"/>
</dbReference>
<dbReference type="InterPro" id="IPR036162">
    <property type="entry name" value="Resolvase-like_N_sf"/>
</dbReference>
<dbReference type="InterPro" id="IPR006119">
    <property type="entry name" value="Resolv_N"/>
</dbReference>
<proteinExistence type="predicted"/>
<dbReference type="InterPro" id="IPR050639">
    <property type="entry name" value="SSR_resolvase"/>
</dbReference>
<dbReference type="PROSITE" id="PS51737">
    <property type="entry name" value="RECOMBINASE_DNA_BIND"/>
    <property type="match status" value="1"/>
</dbReference>
<feature type="domain" description="Resolvase/invertase-type recombinase catalytic" evidence="2">
    <location>
        <begin position="13"/>
        <end position="165"/>
    </location>
</feature>
<evidence type="ECO:0000313" key="5">
    <source>
        <dbReference type="Proteomes" id="UP000318081"/>
    </source>
</evidence>
<dbReference type="InterPro" id="IPR025827">
    <property type="entry name" value="Zn_ribbon_recom_dom"/>
</dbReference>
<dbReference type="Gene3D" id="3.90.1750.20">
    <property type="entry name" value="Putative Large Serine Recombinase, Chain B, Domain 2"/>
    <property type="match status" value="1"/>
</dbReference>
<name>A0ABX5XU16_9BACT</name>
<evidence type="ECO:0000256" key="1">
    <source>
        <dbReference type="SAM" id="Coils"/>
    </source>
</evidence>
<dbReference type="EMBL" id="CP036432">
    <property type="protein sequence ID" value="QDV85507.1"/>
    <property type="molecule type" value="Genomic_DNA"/>
</dbReference>